<evidence type="ECO:0000313" key="1">
    <source>
        <dbReference type="EMBL" id="DAF99397.1"/>
    </source>
</evidence>
<dbReference type="EMBL" id="BK016165">
    <property type="protein sequence ID" value="DAF99397.1"/>
    <property type="molecule type" value="Genomic_DNA"/>
</dbReference>
<proteinExistence type="predicted"/>
<organism evidence="1">
    <name type="scientific">Siphoviridae sp. ctjKY6</name>
    <dbReference type="NCBI Taxonomy" id="2825631"/>
    <lineage>
        <taxon>Viruses</taxon>
        <taxon>Duplodnaviria</taxon>
        <taxon>Heunggongvirae</taxon>
        <taxon>Uroviricota</taxon>
        <taxon>Caudoviricetes</taxon>
    </lineage>
</organism>
<name>A0A8S5UY35_9CAUD</name>
<reference evidence="1" key="1">
    <citation type="journal article" date="2021" name="Proc. Natl. Acad. Sci. U.S.A.">
        <title>A Catalog of Tens of Thousands of Viruses from Human Metagenomes Reveals Hidden Associations with Chronic Diseases.</title>
        <authorList>
            <person name="Tisza M.J."/>
            <person name="Buck C.B."/>
        </authorList>
    </citation>
    <scope>NUCLEOTIDE SEQUENCE</scope>
    <source>
        <strain evidence="1">CtjKY6</strain>
    </source>
</reference>
<accession>A0A8S5UY35</accession>
<sequence length="208" mass="23489">MGLKLIPLGQGLSEKEYYVRFEGSMYGVLHVDNTAHTVSLVPLKRLDNIPVFVEPLDPYKLCGVRVFDSSSFCMVLCFFDRFYVTVGDMHVLEFDSPRAYMEHMRVSLYDAVLFPSVVEGQETNPWRTLSRSDDIGAVWLCDFSPVDEGVDPSPGGTLTRVLGRLWRGVDGSLTLKPARSHAICDAWEENNCSTSSWRLTSVRKRTKL</sequence>
<protein>
    <submittedName>
        <fullName evidence="1">Uncharacterized protein</fullName>
    </submittedName>
</protein>